<proteinExistence type="inferred from homology"/>
<evidence type="ECO:0000256" key="1">
    <source>
        <dbReference type="ARBA" id="ARBA00009820"/>
    </source>
</evidence>
<dbReference type="InterPro" id="IPR011042">
    <property type="entry name" value="6-blade_b-propeller_TolB-like"/>
</dbReference>
<keyword evidence="5" id="KW-1185">Reference proteome</keyword>
<dbReference type="InterPro" id="IPR001434">
    <property type="entry name" value="OmcB-like_DUF11"/>
</dbReference>
<feature type="compositionally biased region" description="Pro residues" evidence="2">
    <location>
        <begin position="796"/>
        <end position="811"/>
    </location>
</feature>
<feature type="region of interest" description="Disordered" evidence="2">
    <location>
        <begin position="609"/>
        <end position="628"/>
    </location>
</feature>
<dbReference type="RefSeq" id="WP_245761071.1">
    <property type="nucleotide sequence ID" value="NZ_FNOK01000008.1"/>
</dbReference>
<dbReference type="STRING" id="418495.SAMN05216215_1008130"/>
<feature type="compositionally biased region" description="Low complexity" evidence="2">
    <location>
        <begin position="35"/>
        <end position="53"/>
    </location>
</feature>
<dbReference type="AlphaFoldDB" id="A0A1H2ZNX2"/>
<feature type="compositionally biased region" description="Low complexity" evidence="2">
    <location>
        <begin position="65"/>
        <end position="76"/>
    </location>
</feature>
<protein>
    <submittedName>
        <fullName evidence="4">WD40-like Beta Propeller Repeat</fullName>
    </submittedName>
</protein>
<dbReference type="SUPFAM" id="SSF82171">
    <property type="entry name" value="DPP6 N-terminal domain-like"/>
    <property type="match status" value="1"/>
</dbReference>
<sequence>MIGSVPGFRRGSTRFGIALVGVVLLLDGLISVPSTAAQAPPRPAAEQPPARTAYSGTEHRSLGVTTTGMSGQTSTQPLLDESPQHFDQDVSSHGGLLVFTSLRDEAKPQVYLRDADGEVRRLTRGRDAANPQLSPDLKWVVFDSAETSGQQTQRDIWLVRVDGTDAHRLAETADNDTHPTFSPDGSRIAYACDAGGRWQIYDQASGGGSLRRLTDEPSGSAFQPSWNPVDDADHRDQIAYTFDRDGNIGDASDQSVRVLRGTGTGAPLLQDGWQSREPSWLPNGDGLLFVSPNLQRVEGGYAAAADSIDRVYRADTATLPAPPPQQMLEEDRLVDSPAWLANGITGRLVVTRTTAKLRNTALLQDIQQDGSDPRSLGVDVLTEDPKAVVDSTKLFVPDAGFDPWTQRQSYSPDGSKIAVSRFETVGGQRVQRIWIVGADGSDPQLLPIDDRKSGDWETDAAWSPDGTKMAVARRSPGAMEEGRGRSRIIVVNVATGEVTGHLQGANAEEDDTQPAFSPDGKRFAFSRGRVADTDKRKNHIWIARAEGLDQQRDLSELVCLCDVVDDSPAFSPDGRSIVFNREPDGLYRMYLADDRCEVLLPKGLASCADRPDGGDTGPFQPRDASLAPDGDQIVLSTRPVKDFNPPEHLAVLDTAKGRLTPITSRLPGRQKEPTWQATIDLALTAPQSSATVEVGSSVPVTATVRNNGPAASPDTRVTLDVPDGLRLERLRAQAGRCDAEKARCDLDVVQPGKSIQVTAELVGVTTGNHRLRWRAGSSMQDSLPDDNTGTTVVPVVPVPPDPPPPPPPPDANPAVAVEAQPNPSYVGGRTEVTYTVRNTAEGTATGLALDIALPRGVPVTSLPPDCSAVRCTLPDLPPGGVVSKQVVLAPNAALEAVIGATLRTTGTDANPADNAATTPYRVLQPRIVAVPNIGEPGFVTSVRGIDFPPGAPVQLLWTPGITAAAAPTLPGPDGRFAAQLLILPKDQTGPRTITASGPGFGPVTTQFLVVEPTIAPPDLVGRR</sequence>
<dbReference type="EMBL" id="FNOK01000008">
    <property type="protein sequence ID" value="SDX19106.1"/>
    <property type="molecule type" value="Genomic_DNA"/>
</dbReference>
<feature type="region of interest" description="Disordered" evidence="2">
    <location>
        <begin position="209"/>
        <end position="232"/>
    </location>
</feature>
<dbReference type="PANTHER" id="PTHR36842">
    <property type="entry name" value="PROTEIN TOLB HOMOLOG"/>
    <property type="match status" value="1"/>
</dbReference>
<dbReference type="Pfam" id="PF01345">
    <property type="entry name" value="DUF11"/>
    <property type="match status" value="1"/>
</dbReference>
<dbReference type="Gene3D" id="2.60.40.10">
    <property type="entry name" value="Immunoglobulins"/>
    <property type="match status" value="1"/>
</dbReference>
<feature type="region of interest" description="Disordered" evidence="2">
    <location>
        <begin position="35"/>
        <end position="82"/>
    </location>
</feature>
<dbReference type="Proteomes" id="UP000199529">
    <property type="component" value="Unassembled WGS sequence"/>
</dbReference>
<dbReference type="Pfam" id="PF07676">
    <property type="entry name" value="PD40"/>
    <property type="match status" value="4"/>
</dbReference>
<evidence type="ECO:0000313" key="4">
    <source>
        <dbReference type="EMBL" id="SDX19106.1"/>
    </source>
</evidence>
<reference evidence="5" key="1">
    <citation type="submission" date="2016-10" db="EMBL/GenBank/DDBJ databases">
        <authorList>
            <person name="Varghese N."/>
            <person name="Submissions S."/>
        </authorList>
    </citation>
    <scope>NUCLEOTIDE SEQUENCE [LARGE SCALE GENOMIC DNA]</scope>
    <source>
        <strain evidence="5">CGMCC 4.3530</strain>
    </source>
</reference>
<dbReference type="GO" id="GO:0005975">
    <property type="term" value="P:carbohydrate metabolic process"/>
    <property type="evidence" value="ECO:0007669"/>
    <property type="project" value="UniProtKB-ARBA"/>
</dbReference>
<name>A0A1H2ZNX2_9PSEU</name>
<feature type="compositionally biased region" description="Polar residues" evidence="2">
    <location>
        <begin position="777"/>
        <end position="791"/>
    </location>
</feature>
<dbReference type="InterPro" id="IPR011659">
    <property type="entry name" value="WD40"/>
</dbReference>
<evidence type="ECO:0000259" key="3">
    <source>
        <dbReference type="Pfam" id="PF01345"/>
    </source>
</evidence>
<dbReference type="InterPro" id="IPR013783">
    <property type="entry name" value="Ig-like_fold"/>
</dbReference>
<feature type="domain" description="DUF11" evidence="3">
    <location>
        <begin position="680"/>
        <end position="791"/>
    </location>
</feature>
<dbReference type="Gene3D" id="2.120.10.30">
    <property type="entry name" value="TolB, C-terminal domain"/>
    <property type="match status" value="3"/>
</dbReference>
<feature type="region of interest" description="Disordered" evidence="2">
    <location>
        <begin position="777"/>
        <end position="814"/>
    </location>
</feature>
<evidence type="ECO:0000256" key="2">
    <source>
        <dbReference type="SAM" id="MobiDB-lite"/>
    </source>
</evidence>
<gene>
    <name evidence="4" type="ORF">SAMN05216215_1008130</name>
</gene>
<evidence type="ECO:0000313" key="5">
    <source>
        <dbReference type="Proteomes" id="UP000199529"/>
    </source>
</evidence>
<dbReference type="PANTHER" id="PTHR36842:SF1">
    <property type="entry name" value="PROTEIN TOLB"/>
    <property type="match status" value="1"/>
</dbReference>
<organism evidence="4 5">
    <name type="scientific">Saccharopolyspora shandongensis</name>
    <dbReference type="NCBI Taxonomy" id="418495"/>
    <lineage>
        <taxon>Bacteria</taxon>
        <taxon>Bacillati</taxon>
        <taxon>Actinomycetota</taxon>
        <taxon>Actinomycetes</taxon>
        <taxon>Pseudonocardiales</taxon>
        <taxon>Pseudonocardiaceae</taxon>
        <taxon>Saccharopolyspora</taxon>
    </lineage>
</organism>
<accession>A0A1H2ZNX2</accession>
<comment type="similarity">
    <text evidence="1">Belongs to the TolB family.</text>
</comment>